<comment type="caution">
    <text evidence="3">The sequence shown here is derived from an EMBL/GenBank/DDBJ whole genome shotgun (WGS) entry which is preliminary data.</text>
</comment>
<dbReference type="Proteomes" id="UP001166291">
    <property type="component" value="Unassembled WGS sequence"/>
</dbReference>
<keyword evidence="4" id="KW-1185">Reference proteome</keyword>
<keyword evidence="3" id="KW-0436">Ligase</keyword>
<accession>A0ABS6VT22</accession>
<dbReference type="InterPro" id="IPR000873">
    <property type="entry name" value="AMP-dep_synth/lig_dom"/>
</dbReference>
<proteinExistence type="predicted"/>
<feature type="domain" description="AMP-binding enzyme C-terminal" evidence="2">
    <location>
        <begin position="388"/>
        <end position="461"/>
    </location>
</feature>
<evidence type="ECO:0000313" key="3">
    <source>
        <dbReference type="EMBL" id="MBW2941475.1"/>
    </source>
</evidence>
<reference evidence="3" key="1">
    <citation type="submission" date="2021-07" db="EMBL/GenBank/DDBJ databases">
        <title>Zhongshania sp. CAU 1632 isolated from seawater.</title>
        <authorList>
            <person name="Kim W."/>
        </authorList>
    </citation>
    <scope>NUCLEOTIDE SEQUENCE</scope>
    <source>
        <strain evidence="3">CAU 1632</strain>
    </source>
</reference>
<dbReference type="CDD" id="cd04433">
    <property type="entry name" value="AFD_class_I"/>
    <property type="match status" value="1"/>
</dbReference>
<evidence type="ECO:0000313" key="4">
    <source>
        <dbReference type="Proteomes" id="UP001166291"/>
    </source>
</evidence>
<evidence type="ECO:0000259" key="1">
    <source>
        <dbReference type="Pfam" id="PF00501"/>
    </source>
</evidence>
<evidence type="ECO:0000259" key="2">
    <source>
        <dbReference type="Pfam" id="PF13193"/>
    </source>
</evidence>
<dbReference type="Pfam" id="PF13193">
    <property type="entry name" value="AMP-binding_C"/>
    <property type="match status" value="1"/>
</dbReference>
<organism evidence="3 4">
    <name type="scientific">Zhongshania aquimaris</name>
    <dbReference type="NCBI Taxonomy" id="2857107"/>
    <lineage>
        <taxon>Bacteria</taxon>
        <taxon>Pseudomonadati</taxon>
        <taxon>Pseudomonadota</taxon>
        <taxon>Gammaproteobacteria</taxon>
        <taxon>Cellvibrionales</taxon>
        <taxon>Spongiibacteraceae</taxon>
        <taxon>Zhongshania</taxon>
    </lineage>
</organism>
<dbReference type="PANTHER" id="PTHR43767">
    <property type="entry name" value="LONG-CHAIN-FATTY-ACID--COA LIGASE"/>
    <property type="match status" value="1"/>
</dbReference>
<dbReference type="InterPro" id="IPR025110">
    <property type="entry name" value="AMP-bd_C"/>
</dbReference>
<gene>
    <name evidence="3" type="ORF">KXJ70_11830</name>
</gene>
<dbReference type="EMBL" id="JAHWDQ010000003">
    <property type="protein sequence ID" value="MBW2941475.1"/>
    <property type="molecule type" value="Genomic_DNA"/>
</dbReference>
<protein>
    <submittedName>
        <fullName evidence="3">Fatty acid--CoA ligase family protein</fullName>
    </submittedName>
</protein>
<dbReference type="GO" id="GO:0016874">
    <property type="term" value="F:ligase activity"/>
    <property type="evidence" value="ECO:0007669"/>
    <property type="project" value="UniProtKB-KW"/>
</dbReference>
<sequence length="903" mass="100014">MTLAAQTKEYHSLIGRLFYHAKMHPDQDAIVSLDVTLSYAKLASLVQLQAYKFYEAGISSSSLLGIKCADDTQHLTFCLAAAYVGATSCTIPLYESEDTQQAINKNCGVSHVIDESYAVGNKSAIVSQVNTDGLNAATTAKLLFSTSGTTGTPKLVVHHDSDIVAQAHRHIVSAHERFVCLASMEHNFAKRHRLYCVAMGATNVFIDTRDNSLLSQCQSLNVNVMHVSAFQAQELLAIPRIQDLSNIQLKLGGSHVSTTLRTALRNNITPNLRAGYGTTETGAIAFTDPDDAGSDNSVGRALPGIEIQVRSASGKLLTNREAGELFVRCDGMFRGYLGKPELTASRLIDGWFHTGDIAYLDKAARIHLCGRSDDMFVFNSINIYPQDIESEISQFPNIVDTAVLSKPSTVHGNIPVALVVFSKEVRPRLKDLEKFLKQRLGLRAPRQLIIVDEIPRNASGKIVRQDAVTLSAKAGSIRKTIIQALSSKAKKTLRASQIAEFELGNTDIPLRKIDLDSIGRMELLVVLELAYDVVIHPNEYASFRYLGNLVARVLTLQSQPPGIGAKVAHFTDNDVITEELPYVVRFFRRIVRVCPTVAHLNRALTTLEYRLTPLDIDLLHSRNRQCQLVSANQNQKYQVAIDSWLDTLQKQLSESLKLKPEAFVLKRIAPTATLFIGVGVPSEKGLLICFPGRGDRSMMISNPVLLQHTNSADYDVLILTEPRNQSYRQGIPFLGDKVSDVINWLVNHKQLSQYGTYRTMGCSAGSYPALLAAYQLRAELVLCIGGRFHKNKRVIKILERIYTIWRAQLNGHRPQVLLSYSRLVEKDRQYARVISRLFGGNTVEITLSSGKLGHRILADLLNNGGLNVFLTRSIFANTDNELYANNSANIILSIPENTVRKHE</sequence>
<dbReference type="Pfam" id="PF00501">
    <property type="entry name" value="AMP-binding"/>
    <property type="match status" value="1"/>
</dbReference>
<dbReference type="PANTHER" id="PTHR43767:SF10">
    <property type="entry name" value="SURFACTIN SYNTHASE SUBUNIT 1"/>
    <property type="match status" value="1"/>
</dbReference>
<name>A0ABS6VT22_9GAMM</name>
<dbReference type="RefSeq" id="WP_219043722.1">
    <property type="nucleotide sequence ID" value="NZ_JAHWDQ010000003.1"/>
</dbReference>
<dbReference type="InterPro" id="IPR050237">
    <property type="entry name" value="ATP-dep_AMP-bd_enzyme"/>
</dbReference>
<feature type="domain" description="AMP-dependent synthetase/ligase" evidence="1">
    <location>
        <begin position="19"/>
        <end position="337"/>
    </location>
</feature>